<dbReference type="PANTHER" id="PTHR24148">
    <property type="entry name" value="ANKYRIN REPEAT DOMAIN-CONTAINING PROTEIN 39 HOMOLOG-RELATED"/>
    <property type="match status" value="1"/>
</dbReference>
<dbReference type="InParanoid" id="A0A2N3N155"/>
<name>A0A2N3N155_9PEZI</name>
<accession>A0A2N3N155</accession>
<dbReference type="EMBL" id="NLAX01001036">
    <property type="protein sequence ID" value="PKS06155.1"/>
    <property type="molecule type" value="Genomic_DNA"/>
</dbReference>
<proteinExistence type="predicted"/>
<dbReference type="InterPro" id="IPR010730">
    <property type="entry name" value="HET"/>
</dbReference>
<dbReference type="Pfam" id="PF26639">
    <property type="entry name" value="Het-6_barrel"/>
    <property type="match status" value="1"/>
</dbReference>
<dbReference type="OrthoDB" id="2157530at2759"/>
<dbReference type="VEuPathDB" id="FungiDB:jhhlp_007472"/>
<evidence type="ECO:0000313" key="4">
    <source>
        <dbReference type="Proteomes" id="UP000233524"/>
    </source>
</evidence>
<feature type="region of interest" description="Disordered" evidence="1">
    <location>
        <begin position="504"/>
        <end position="524"/>
    </location>
</feature>
<comment type="caution">
    <text evidence="3">The sequence shown here is derived from an EMBL/GenBank/DDBJ whole genome shotgun (WGS) entry which is preliminary data.</text>
</comment>
<feature type="compositionally biased region" description="Polar residues" evidence="1">
    <location>
        <begin position="504"/>
        <end position="523"/>
    </location>
</feature>
<dbReference type="PANTHER" id="PTHR24148:SF73">
    <property type="entry name" value="HET DOMAIN PROTEIN (AFU_ORTHOLOGUE AFUA_8G01020)"/>
    <property type="match status" value="1"/>
</dbReference>
<evidence type="ECO:0000313" key="3">
    <source>
        <dbReference type="EMBL" id="PKS06155.1"/>
    </source>
</evidence>
<protein>
    <recommendedName>
        <fullName evidence="2">Heterokaryon incompatibility domain-containing protein</fullName>
    </recommendedName>
</protein>
<dbReference type="STRING" id="41688.A0A2N3N155"/>
<sequence>MNPGLRYNPLSAPDATIRLLKLHPLPGGTSTSAADIATLSCDIEEHPRENCPPYTALSYVWGDPGHSNEFIVANDTTIQISQTVGDALRRLRSQNKYRWVWVDQLCINQQDEVEKSHQVHQMHRIYSAAAKVVAWLGPADEDTNLIFNLMEETGLRIMRDDCEGVMKLYSGAGKDGSVDLAAAARAFHRFCGRSYWTRIWIIQEFAVARRVTVVCGDHMVDAEVLSAALDEYLIYLPSMSTQPAEDIEKLKRKLALVYTTSLSSYVHNLLGRRFRYQAARTGASTNFDSLLKVVATSLALETDYNWVYSSDPRDRIFALLNLAGDKDHFTAFPDYSMTVEEVYKEVARRILDKGCIDVLMYCQVPRKIDSLPSWVPDWSMEIRHPNSHPIWSTPFQASGSETSRPKFPSDDVLELQGIYVDRIKEIGRTWNPNWLQPINKEEMKAYLKSIRDFCDRSPRIRVGDELADTARIAILDAPSWYDWPPSSRSGSECIEGYEALMQTLDTPSPQKSGQDGENQSTTLDPWYEDEFTRQHTRRSFLTSSGYVGVGPLHAQVGDEVCVFLGGKTAYLVRSREGGFHSLVGEAYVHGIMYGELVKGGDYQTKIYRLD</sequence>
<feature type="domain" description="Heterokaryon incompatibility" evidence="2">
    <location>
        <begin position="54"/>
        <end position="204"/>
    </location>
</feature>
<keyword evidence="4" id="KW-1185">Reference proteome</keyword>
<evidence type="ECO:0000256" key="1">
    <source>
        <dbReference type="SAM" id="MobiDB-lite"/>
    </source>
</evidence>
<dbReference type="InterPro" id="IPR052895">
    <property type="entry name" value="HetReg/Transcr_Mod"/>
</dbReference>
<gene>
    <name evidence="3" type="ORF">jhhlp_007472</name>
</gene>
<evidence type="ECO:0000259" key="2">
    <source>
        <dbReference type="Pfam" id="PF06985"/>
    </source>
</evidence>
<reference evidence="3 4" key="1">
    <citation type="journal article" date="2017" name="G3 (Bethesda)">
        <title>First Draft Genome Sequence of the Pathogenic Fungus Lomentospora prolificans (Formerly Scedosporium prolificans).</title>
        <authorList>
            <person name="Luo R."/>
            <person name="Zimin A."/>
            <person name="Workman R."/>
            <person name="Fan Y."/>
            <person name="Pertea G."/>
            <person name="Grossman N."/>
            <person name="Wear M.P."/>
            <person name="Jia B."/>
            <person name="Miller H."/>
            <person name="Casadevall A."/>
            <person name="Timp W."/>
            <person name="Zhang S.X."/>
            <person name="Salzberg S.L."/>
        </authorList>
    </citation>
    <scope>NUCLEOTIDE SEQUENCE [LARGE SCALE GENOMIC DNA]</scope>
    <source>
        <strain evidence="3 4">JHH-5317</strain>
    </source>
</reference>
<dbReference type="Proteomes" id="UP000233524">
    <property type="component" value="Unassembled WGS sequence"/>
</dbReference>
<organism evidence="3 4">
    <name type="scientific">Lomentospora prolificans</name>
    <dbReference type="NCBI Taxonomy" id="41688"/>
    <lineage>
        <taxon>Eukaryota</taxon>
        <taxon>Fungi</taxon>
        <taxon>Dikarya</taxon>
        <taxon>Ascomycota</taxon>
        <taxon>Pezizomycotina</taxon>
        <taxon>Sordariomycetes</taxon>
        <taxon>Hypocreomycetidae</taxon>
        <taxon>Microascales</taxon>
        <taxon>Microascaceae</taxon>
        <taxon>Lomentospora</taxon>
    </lineage>
</organism>
<dbReference type="Pfam" id="PF06985">
    <property type="entry name" value="HET"/>
    <property type="match status" value="1"/>
</dbReference>
<dbReference type="AlphaFoldDB" id="A0A2N3N155"/>